<comment type="catalytic activity">
    <reaction evidence="3">
        <text>O-succinyl-L-homoserine + hydrogen sulfide = L-homocysteine + succinate</text>
        <dbReference type="Rhea" id="RHEA:27826"/>
        <dbReference type="ChEBI" id="CHEBI:29919"/>
        <dbReference type="ChEBI" id="CHEBI:30031"/>
        <dbReference type="ChEBI" id="CHEBI:57661"/>
        <dbReference type="ChEBI" id="CHEBI:58199"/>
    </reaction>
</comment>
<comment type="similarity">
    <text evidence="3">Belongs to the trans-sulfuration enzymes family. MetZ subfamily.</text>
</comment>
<dbReference type="EC" id="2.5.1.-" evidence="3"/>
<gene>
    <name evidence="3 5" type="primary">metZ</name>
    <name evidence="5" type="ORF">GOB81_05800</name>
</gene>
<dbReference type="NCBIfam" id="TIGR01325">
    <property type="entry name" value="O_suc_HS_sulf"/>
    <property type="match status" value="1"/>
</dbReference>
<dbReference type="Proteomes" id="UP000631653">
    <property type="component" value="Unassembled WGS sequence"/>
</dbReference>
<dbReference type="InterPro" id="IPR006234">
    <property type="entry name" value="O-succ-hSer_sulfhydrylase"/>
</dbReference>
<dbReference type="Gene3D" id="3.90.1150.10">
    <property type="entry name" value="Aspartate Aminotransferase, domain 1"/>
    <property type="match status" value="1"/>
</dbReference>
<keyword evidence="2 3" id="KW-0663">Pyridoxal phosphate</keyword>
<keyword evidence="3" id="KW-0486">Methionine biosynthesis</keyword>
<keyword evidence="6" id="KW-1185">Reference proteome</keyword>
<comment type="cofactor">
    <cofactor evidence="1 3 4">
        <name>pyridoxal 5'-phosphate</name>
        <dbReference type="ChEBI" id="CHEBI:597326"/>
    </cofactor>
</comment>
<evidence type="ECO:0000313" key="5">
    <source>
        <dbReference type="EMBL" id="NHN88141.1"/>
    </source>
</evidence>
<dbReference type="InterPro" id="IPR015421">
    <property type="entry name" value="PyrdxlP-dep_Trfase_major"/>
</dbReference>
<accession>A0ABX0JXG1</accession>
<feature type="modified residue" description="N6-(pyridoxal phosphate)lysine" evidence="3">
    <location>
        <position position="219"/>
    </location>
</feature>
<evidence type="ECO:0000313" key="6">
    <source>
        <dbReference type="Proteomes" id="UP000631653"/>
    </source>
</evidence>
<dbReference type="Gene3D" id="3.40.640.10">
    <property type="entry name" value="Type I PLP-dependent aspartate aminotransferase-like (Major domain)"/>
    <property type="match status" value="1"/>
</dbReference>
<dbReference type="PANTHER" id="PTHR11808:SF80">
    <property type="entry name" value="CYSTATHIONINE GAMMA-LYASE"/>
    <property type="match status" value="1"/>
</dbReference>
<evidence type="ECO:0000256" key="1">
    <source>
        <dbReference type="ARBA" id="ARBA00001933"/>
    </source>
</evidence>
<name>A0ABX0JXG1_9PROT</name>
<protein>
    <recommendedName>
        <fullName evidence="3">O-succinylhomoserine sulfhydrylase</fullName>
        <shortName evidence="3">OSH sulfhydrylase</shortName>
        <shortName evidence="3">OSHS sulfhydrylase</shortName>
        <ecNumber evidence="3">2.5.1.-</ecNumber>
    </recommendedName>
</protein>
<dbReference type="SUPFAM" id="SSF53383">
    <property type="entry name" value="PLP-dependent transferases"/>
    <property type="match status" value="1"/>
</dbReference>
<keyword evidence="3" id="KW-0028">Amino-acid biosynthesis</keyword>
<keyword evidence="3" id="KW-0808">Transferase</keyword>
<dbReference type="RefSeq" id="WP_173569428.1">
    <property type="nucleotide sequence ID" value="NZ_WOSY01000004.1"/>
</dbReference>
<dbReference type="InterPro" id="IPR015424">
    <property type="entry name" value="PyrdxlP-dep_Trfase"/>
</dbReference>
<proteinExistence type="inferred from homology"/>
<organism evidence="5 6">
    <name type="scientific">Acetobacter conturbans</name>
    <dbReference type="NCBI Taxonomy" id="1737472"/>
    <lineage>
        <taxon>Bacteria</taxon>
        <taxon>Pseudomonadati</taxon>
        <taxon>Pseudomonadota</taxon>
        <taxon>Alphaproteobacteria</taxon>
        <taxon>Acetobacterales</taxon>
        <taxon>Acetobacteraceae</taxon>
        <taxon>Acetobacter</taxon>
    </lineage>
</organism>
<comment type="subunit">
    <text evidence="3">Homotetramer.</text>
</comment>
<dbReference type="EMBL" id="WOSY01000004">
    <property type="protein sequence ID" value="NHN88141.1"/>
    <property type="molecule type" value="Genomic_DNA"/>
</dbReference>
<sequence>MTDTTIKTTAPEVAATWRPATRLIHGEVERTPYGETSEAIFLTSGFAYDNAEQAAATFTGEAVHYQYSRFGNPTVDALQRRLADLEGAEACVCTATGMGAVSSALLAQVKTGDRVVASRALFGSCYWIVATLLPQYGVETVFVDGDDLDAWSEALSKPTAAVLLESPSNPMLDVLDIAAICERAHKAGAIVVVDNVFASPIYQRPLELGADVVVYSCTKHIDGQGRVLGGAILGRKDWINDTVLPFTRNTGNALSPFNAWVMLKGLETLALRVDAMTRNATAVADWLADAPGIVSVRYPGRKDHPQHELAARQMSGFGSLVAFEVAGGQEGAFAFLNALRVVLISNNLGDARSLATHPATTTHMKIGAEERARLGISDGAIRLSVGLEDSADLIDDLARGVAALRSRGFAG</sequence>
<dbReference type="Pfam" id="PF01053">
    <property type="entry name" value="Cys_Met_Meta_PP"/>
    <property type="match status" value="1"/>
</dbReference>
<dbReference type="HAMAP" id="MF_02056">
    <property type="entry name" value="MetZ"/>
    <property type="match status" value="1"/>
</dbReference>
<dbReference type="InterPro" id="IPR015422">
    <property type="entry name" value="PyrdxlP-dep_Trfase_small"/>
</dbReference>
<dbReference type="CDD" id="cd00614">
    <property type="entry name" value="CGS_like"/>
    <property type="match status" value="1"/>
</dbReference>
<dbReference type="PANTHER" id="PTHR11808">
    <property type="entry name" value="TRANS-SULFURATION ENZYME FAMILY MEMBER"/>
    <property type="match status" value="1"/>
</dbReference>
<comment type="pathway">
    <text evidence="3">Amino-acid biosynthesis; L-methionine biosynthesis via de novo pathway; L-homocysteine from O-succinyl-L-homoserine: step 1/1.</text>
</comment>
<comment type="function">
    <text evidence="3">Catalyzes the formation of L-homocysteine from O-succinyl-L-homoserine (OSHS) and hydrogen sulfide.</text>
</comment>
<dbReference type="InterPro" id="IPR000277">
    <property type="entry name" value="Cys/Met-Metab_PyrdxlP-dep_enz"/>
</dbReference>
<evidence type="ECO:0000256" key="2">
    <source>
        <dbReference type="ARBA" id="ARBA00022898"/>
    </source>
</evidence>
<comment type="caution">
    <text evidence="5">The sequence shown here is derived from an EMBL/GenBank/DDBJ whole genome shotgun (WGS) entry which is preliminary data.</text>
</comment>
<reference evidence="5 6" key="1">
    <citation type="journal article" date="2020" name="Int. J. Syst. Evol. Microbiol.">
        <title>Novel acetic acid bacteria from cider fermentations: Acetobacter conturbans sp. nov. and Acetobacter fallax sp. nov.</title>
        <authorList>
            <person name="Sombolestani A.S."/>
            <person name="Cleenwerck I."/>
            <person name="Cnockaert M."/>
            <person name="Borremans W."/>
            <person name="Wieme A.D."/>
            <person name="De Vuyst L."/>
            <person name="Vandamme P."/>
        </authorList>
    </citation>
    <scope>NUCLEOTIDE SEQUENCE [LARGE SCALE GENOMIC DNA]</scope>
    <source>
        <strain evidence="5 6">LMG 1627</strain>
    </source>
</reference>
<evidence type="ECO:0000256" key="4">
    <source>
        <dbReference type="RuleBase" id="RU362118"/>
    </source>
</evidence>
<evidence type="ECO:0000256" key="3">
    <source>
        <dbReference type="HAMAP-Rule" id="MF_02056"/>
    </source>
</evidence>
<dbReference type="PIRSF" id="PIRSF001434">
    <property type="entry name" value="CGS"/>
    <property type="match status" value="1"/>
</dbReference>